<accession>A0A517ZAX3</accession>
<dbReference type="RefSeq" id="WP_145370815.1">
    <property type="nucleotide sequence ID" value="NZ_CP036275.1"/>
</dbReference>
<keyword evidence="2" id="KW-1185">Reference proteome</keyword>
<sequence length="473" mass="52798">MSREDEPLVSGALLAVVNIENGRFDDGKELIAKEPLLHVRQWCVVRSLLSPNAALSKEQRAELIALLDHELLSRRARLAELCRDVHDAVGQRSRTIACRQLVDAYEQLGVDAVGWGLLPHVIATFARCDRDQFAEALRYVAVEHSAKTVAECIDRTCRQVSTDIVIEAIEQLSAEGHVKDRLRAALAEWMLKHAVNDSWDESCVALIDRLENAGEFVEPYTWLRVKQGAAGQSILNRFDHGLDRAVAADIIASAAYACGHEDTGARFLDVMEGEVEALDGKALYPASWLEVLFRLHLLLKTAGRNEDAERRLVQAREYALQFTDVYEQGTAIRVTLLLAEVRNGHEQEADKVWARIAGGSRKYRPGIFAMVQRSQETALAEYIIGKYGVSSIVRETSQDGTVWALEALGRTLAEMEYGPQEAMALTSEADDPLHRAVIMVAYLEKWILEKELGKVAVPRFEEMPVNPDFKVAE</sequence>
<protein>
    <submittedName>
        <fullName evidence="1">Uncharacterized protein</fullName>
    </submittedName>
</protein>
<evidence type="ECO:0000313" key="2">
    <source>
        <dbReference type="Proteomes" id="UP000320496"/>
    </source>
</evidence>
<dbReference type="AlphaFoldDB" id="A0A517ZAX3"/>
<dbReference type="Proteomes" id="UP000320496">
    <property type="component" value="Chromosome"/>
</dbReference>
<gene>
    <name evidence="1" type="ORF">Mal4_40010</name>
</gene>
<reference evidence="1 2" key="1">
    <citation type="submission" date="2019-02" db="EMBL/GenBank/DDBJ databases">
        <title>Deep-cultivation of Planctomycetes and their phenomic and genomic characterization uncovers novel biology.</title>
        <authorList>
            <person name="Wiegand S."/>
            <person name="Jogler M."/>
            <person name="Boedeker C."/>
            <person name="Pinto D."/>
            <person name="Vollmers J."/>
            <person name="Rivas-Marin E."/>
            <person name="Kohn T."/>
            <person name="Peeters S.H."/>
            <person name="Heuer A."/>
            <person name="Rast P."/>
            <person name="Oberbeckmann S."/>
            <person name="Bunk B."/>
            <person name="Jeske O."/>
            <person name="Meyerdierks A."/>
            <person name="Storesund J.E."/>
            <person name="Kallscheuer N."/>
            <person name="Luecker S."/>
            <person name="Lage O.M."/>
            <person name="Pohl T."/>
            <person name="Merkel B.J."/>
            <person name="Hornburger P."/>
            <person name="Mueller R.-W."/>
            <person name="Bruemmer F."/>
            <person name="Labrenz M."/>
            <person name="Spormann A.M."/>
            <person name="Op den Camp H."/>
            <person name="Overmann J."/>
            <person name="Amann R."/>
            <person name="Jetten M.S.M."/>
            <person name="Mascher T."/>
            <person name="Medema M.H."/>
            <person name="Devos D.P."/>
            <person name="Kaster A.-K."/>
            <person name="Ovreas L."/>
            <person name="Rohde M."/>
            <person name="Galperin M.Y."/>
            <person name="Jogler C."/>
        </authorList>
    </citation>
    <scope>NUCLEOTIDE SEQUENCE [LARGE SCALE GENOMIC DNA]</scope>
    <source>
        <strain evidence="1 2">Mal4</strain>
    </source>
</reference>
<dbReference type="KEGG" id="mri:Mal4_40010"/>
<dbReference type="EMBL" id="CP036275">
    <property type="protein sequence ID" value="QDU39655.1"/>
    <property type="molecule type" value="Genomic_DNA"/>
</dbReference>
<name>A0A517ZAX3_9PLAN</name>
<proteinExistence type="predicted"/>
<evidence type="ECO:0000313" key="1">
    <source>
        <dbReference type="EMBL" id="QDU39655.1"/>
    </source>
</evidence>
<organism evidence="1 2">
    <name type="scientific">Maioricimonas rarisocia</name>
    <dbReference type="NCBI Taxonomy" id="2528026"/>
    <lineage>
        <taxon>Bacteria</taxon>
        <taxon>Pseudomonadati</taxon>
        <taxon>Planctomycetota</taxon>
        <taxon>Planctomycetia</taxon>
        <taxon>Planctomycetales</taxon>
        <taxon>Planctomycetaceae</taxon>
        <taxon>Maioricimonas</taxon>
    </lineage>
</organism>